<dbReference type="RefSeq" id="WP_131849903.1">
    <property type="nucleotide sequence ID" value="NZ_SLXV01000056.1"/>
</dbReference>
<protein>
    <recommendedName>
        <fullName evidence="3">DUF2281 domain-containing protein</fullName>
    </recommendedName>
</protein>
<organism evidence="1 2">
    <name type="scientific">Baia soyae</name>
    <dbReference type="NCBI Taxonomy" id="1544746"/>
    <lineage>
        <taxon>Bacteria</taxon>
        <taxon>Bacillati</taxon>
        <taxon>Bacillota</taxon>
        <taxon>Bacilli</taxon>
        <taxon>Bacillales</taxon>
        <taxon>Thermoactinomycetaceae</taxon>
        <taxon>Baia</taxon>
    </lineage>
</organism>
<dbReference type="OrthoDB" id="2665474at2"/>
<reference evidence="1 2" key="1">
    <citation type="submission" date="2019-03" db="EMBL/GenBank/DDBJ databases">
        <title>Genomic Encyclopedia of Type Strains, Phase IV (KMG-IV): sequencing the most valuable type-strain genomes for metagenomic binning, comparative biology and taxonomic classification.</title>
        <authorList>
            <person name="Goeker M."/>
        </authorList>
    </citation>
    <scope>NUCLEOTIDE SEQUENCE [LARGE SCALE GENOMIC DNA]</scope>
    <source>
        <strain evidence="1 2">DSM 46831</strain>
    </source>
</reference>
<evidence type="ECO:0008006" key="3">
    <source>
        <dbReference type="Google" id="ProtNLM"/>
    </source>
</evidence>
<keyword evidence="2" id="KW-1185">Reference proteome</keyword>
<evidence type="ECO:0000313" key="1">
    <source>
        <dbReference type="EMBL" id="TCP62155.1"/>
    </source>
</evidence>
<proteinExistence type="predicted"/>
<evidence type="ECO:0000313" key="2">
    <source>
        <dbReference type="Proteomes" id="UP000294746"/>
    </source>
</evidence>
<name>A0A4R2RSN3_9BACL</name>
<dbReference type="AlphaFoldDB" id="A0A4R2RSN3"/>
<gene>
    <name evidence="1" type="ORF">EDD57_15618</name>
</gene>
<sequence>MAINREDLVKLFDLLPENAQQSIFDYAQFLSARYPRHPSPSWEEIDKMEPDDEPLSEEEIRQLKSKAGYVTGEEAKREFGLQVDLP</sequence>
<comment type="caution">
    <text evidence="1">The sequence shown here is derived from an EMBL/GenBank/DDBJ whole genome shotgun (WGS) entry which is preliminary data.</text>
</comment>
<accession>A0A4R2RSN3</accession>
<dbReference type="EMBL" id="SLXV01000056">
    <property type="protein sequence ID" value="TCP62155.1"/>
    <property type="molecule type" value="Genomic_DNA"/>
</dbReference>
<dbReference type="Proteomes" id="UP000294746">
    <property type="component" value="Unassembled WGS sequence"/>
</dbReference>